<name>A0ABU3VS99_9GAMM</name>
<dbReference type="SMART" id="SM00091">
    <property type="entry name" value="PAS"/>
    <property type="match status" value="2"/>
</dbReference>
<dbReference type="PANTHER" id="PTHR44757:SF2">
    <property type="entry name" value="BIOFILM ARCHITECTURE MAINTENANCE PROTEIN MBAA"/>
    <property type="match status" value="1"/>
</dbReference>
<dbReference type="SUPFAM" id="SSF141868">
    <property type="entry name" value="EAL domain-like"/>
    <property type="match status" value="1"/>
</dbReference>
<accession>A0ABU3VS99</accession>
<feature type="region of interest" description="Disordered" evidence="2">
    <location>
        <begin position="875"/>
        <end position="898"/>
    </location>
</feature>
<dbReference type="Proteomes" id="UP001269819">
    <property type="component" value="Unassembled WGS sequence"/>
</dbReference>
<dbReference type="SUPFAM" id="SSF55785">
    <property type="entry name" value="PYP-like sensor domain (PAS domain)"/>
    <property type="match status" value="2"/>
</dbReference>
<evidence type="ECO:0000313" key="8">
    <source>
        <dbReference type="EMBL" id="MDV2077148.1"/>
    </source>
</evidence>
<dbReference type="InterPro" id="IPR001789">
    <property type="entry name" value="Sig_transdc_resp-reg_receiver"/>
</dbReference>
<reference evidence="8 9" key="1">
    <citation type="submission" date="2023-10" db="EMBL/GenBank/DDBJ databases">
        <title>Characteristics and mechanism of a salt-tolerant marine origin heterotrophic nitrifying- aerobic denitrifying bacteria Marinobacter xestospongiae HN1.</title>
        <authorList>
            <person name="Qi R."/>
        </authorList>
    </citation>
    <scope>NUCLEOTIDE SEQUENCE [LARGE SCALE GENOMIC DNA]</scope>
    <source>
        <strain evidence="8 9">HN1</strain>
    </source>
</reference>
<dbReference type="Gene3D" id="3.30.450.20">
    <property type="entry name" value="PAS domain"/>
    <property type="match status" value="2"/>
</dbReference>
<dbReference type="InterPro" id="IPR000700">
    <property type="entry name" value="PAS-assoc_C"/>
</dbReference>
<feature type="compositionally biased region" description="Basic and acidic residues" evidence="2">
    <location>
        <begin position="876"/>
        <end position="885"/>
    </location>
</feature>
<dbReference type="InterPro" id="IPR001633">
    <property type="entry name" value="EAL_dom"/>
</dbReference>
<evidence type="ECO:0000256" key="1">
    <source>
        <dbReference type="PROSITE-ProRule" id="PRU00169"/>
    </source>
</evidence>
<dbReference type="Gene3D" id="3.20.20.450">
    <property type="entry name" value="EAL domain"/>
    <property type="match status" value="1"/>
</dbReference>
<dbReference type="InterPro" id="IPR035919">
    <property type="entry name" value="EAL_sf"/>
</dbReference>
<evidence type="ECO:0000259" key="7">
    <source>
        <dbReference type="PROSITE" id="PS50887"/>
    </source>
</evidence>
<dbReference type="CDD" id="cd00130">
    <property type="entry name" value="PAS"/>
    <property type="match status" value="1"/>
</dbReference>
<dbReference type="Pfam" id="PF00072">
    <property type="entry name" value="Response_reg"/>
    <property type="match status" value="1"/>
</dbReference>
<dbReference type="PANTHER" id="PTHR44757">
    <property type="entry name" value="DIGUANYLATE CYCLASE DGCP"/>
    <property type="match status" value="1"/>
</dbReference>
<dbReference type="EMBL" id="JAWIIJ010000001">
    <property type="protein sequence ID" value="MDV2077148.1"/>
    <property type="molecule type" value="Genomic_DNA"/>
</dbReference>
<feature type="domain" description="Response regulatory" evidence="3">
    <location>
        <begin position="759"/>
        <end position="874"/>
    </location>
</feature>
<comment type="caution">
    <text evidence="8">The sequence shown here is derived from an EMBL/GenBank/DDBJ whole genome shotgun (WGS) entry which is preliminary data.</text>
</comment>
<dbReference type="SUPFAM" id="SSF52172">
    <property type="entry name" value="CheY-like"/>
    <property type="match status" value="1"/>
</dbReference>
<feature type="domain" description="PAS" evidence="4">
    <location>
        <begin position="88"/>
        <end position="124"/>
    </location>
</feature>
<evidence type="ECO:0000259" key="5">
    <source>
        <dbReference type="PROSITE" id="PS50113"/>
    </source>
</evidence>
<dbReference type="SMART" id="SM00448">
    <property type="entry name" value="REC"/>
    <property type="match status" value="1"/>
</dbReference>
<evidence type="ECO:0000313" key="9">
    <source>
        <dbReference type="Proteomes" id="UP001269819"/>
    </source>
</evidence>
<dbReference type="InterPro" id="IPR000160">
    <property type="entry name" value="GGDEF_dom"/>
</dbReference>
<dbReference type="NCBIfam" id="TIGR00254">
    <property type="entry name" value="GGDEF"/>
    <property type="match status" value="1"/>
</dbReference>
<gene>
    <name evidence="8" type="ORF">RYS15_00565</name>
</gene>
<keyword evidence="9" id="KW-1185">Reference proteome</keyword>
<dbReference type="SMART" id="SM00086">
    <property type="entry name" value="PAC"/>
    <property type="match status" value="2"/>
</dbReference>
<dbReference type="Gene3D" id="3.40.50.2300">
    <property type="match status" value="1"/>
</dbReference>
<dbReference type="InterPro" id="IPR029787">
    <property type="entry name" value="Nucleotide_cyclase"/>
</dbReference>
<dbReference type="RefSeq" id="WP_316972150.1">
    <property type="nucleotide sequence ID" value="NZ_JAWIIJ010000001.1"/>
</dbReference>
<feature type="domain" description="PAC" evidence="5">
    <location>
        <begin position="264"/>
        <end position="318"/>
    </location>
</feature>
<dbReference type="Gene3D" id="3.30.70.270">
    <property type="match status" value="1"/>
</dbReference>
<dbReference type="PROSITE" id="PS50887">
    <property type="entry name" value="GGDEF"/>
    <property type="match status" value="1"/>
</dbReference>
<dbReference type="PROSITE" id="PS50112">
    <property type="entry name" value="PAS"/>
    <property type="match status" value="2"/>
</dbReference>
<dbReference type="InterPro" id="IPR011006">
    <property type="entry name" value="CheY-like_superfamily"/>
</dbReference>
<dbReference type="InterPro" id="IPR035965">
    <property type="entry name" value="PAS-like_dom_sf"/>
</dbReference>
<evidence type="ECO:0000259" key="4">
    <source>
        <dbReference type="PROSITE" id="PS50112"/>
    </source>
</evidence>
<dbReference type="SMART" id="SM00052">
    <property type="entry name" value="EAL"/>
    <property type="match status" value="1"/>
</dbReference>
<dbReference type="PROSITE" id="PS50883">
    <property type="entry name" value="EAL"/>
    <property type="match status" value="1"/>
</dbReference>
<feature type="modified residue" description="4-aspartylphosphate" evidence="1">
    <location>
        <position position="808"/>
    </location>
</feature>
<dbReference type="Pfam" id="PF13426">
    <property type="entry name" value="PAS_9"/>
    <property type="match status" value="1"/>
</dbReference>
<dbReference type="InterPro" id="IPR052155">
    <property type="entry name" value="Biofilm_reg_signaling"/>
</dbReference>
<feature type="domain" description="PAS" evidence="4">
    <location>
        <begin position="190"/>
        <end position="263"/>
    </location>
</feature>
<evidence type="ECO:0000256" key="2">
    <source>
        <dbReference type="SAM" id="MobiDB-lite"/>
    </source>
</evidence>
<dbReference type="SMART" id="SM00267">
    <property type="entry name" value="GGDEF"/>
    <property type="match status" value="1"/>
</dbReference>
<dbReference type="InterPro" id="IPR000014">
    <property type="entry name" value="PAS"/>
</dbReference>
<dbReference type="Pfam" id="PF00990">
    <property type="entry name" value="GGDEF"/>
    <property type="match status" value="1"/>
</dbReference>
<feature type="domain" description="EAL" evidence="6">
    <location>
        <begin position="492"/>
        <end position="746"/>
    </location>
</feature>
<dbReference type="PROSITE" id="PS50113">
    <property type="entry name" value="PAC"/>
    <property type="match status" value="1"/>
</dbReference>
<protein>
    <submittedName>
        <fullName evidence="8">EAL domain-containing protein</fullName>
    </submittedName>
</protein>
<sequence length="898" mass="100156">MDDHDNQALTALLISHDDEPALDALLAQRPPVRRQLVELLVFNGASVPLIDTQGLATLALGPQPELGWLAHQLRQKNANAPELVPTSLSDDTRTLLDQLPDAILVSDTRGRVQYANAAAYTLLGADLSALTNVHTLQDAASESSVEFNIEGASGEPRTLELRSITTQWRDRPHRLAVVRDVSRRAQSEARLHLLQRSIEASSNGIIITGGAEDDYPILYINPAFSRMTGYSQDDVLGKNCRILQGPDTEEERRREIREALEAQREVSVVMRNYRHDGEPFWNDLYIAPVPDEQGEVGHFVGILNDISAQRAAQSEMAFNASHDVLTGLPNRSLLEDRLEQALRLVVRHRLSLAVLVINLDGFKPVNDSLGHRTGDQLLVAVADRLGQSLRPGDTVARLGNDEFAVLLPDLAVPEDSVGIVEKLLARLSEPYPIDQHQLYITASIGIALSNEQVGDAMTLVQHANLAMGQAKRAGRNTYRWYTSRLIRDANHRVALRNSLEQAIILNKLQLHYQPQVNCQDWRFSGSEALVRWVEPERGIILPGEFIPLAEETGQIIRLGAWVLEQACRDNRSLIDAGFTHHRMAVNISPLQLRQPNFADTVRQALDRTGHPPELLDLEITESVLKADAQQIVATLEAIRDLGVGIVIDDFGSGYSSLSYIKHLPATKLKIDRQFIRDIISNRKDASITQGIIAMVEKLGLTLVVVGVETEAHAQFLKRNHCDVLQGQLFAHPVPFDELKPLLTKGPPKLEQDPESTTPTLLIIDDEPNILRTLTRLLRRDGYRILSTTDPQEAFSLLAENRVQVILSDQRMPSLSGTEFLSQVKDIYPETIRMVLSGYTDLDTITRAINEGAIYKFLTKPWQDDELRQTIRQAFQRYDRQPRNGRPDGASDTNTGLQP</sequence>
<dbReference type="NCBIfam" id="TIGR00229">
    <property type="entry name" value="sensory_box"/>
    <property type="match status" value="1"/>
</dbReference>
<organism evidence="8 9">
    <name type="scientific">Marinobacter xestospongiae</name>
    <dbReference type="NCBI Taxonomy" id="994319"/>
    <lineage>
        <taxon>Bacteria</taxon>
        <taxon>Pseudomonadati</taxon>
        <taxon>Pseudomonadota</taxon>
        <taxon>Gammaproteobacteria</taxon>
        <taxon>Pseudomonadales</taxon>
        <taxon>Marinobacteraceae</taxon>
        <taxon>Marinobacter</taxon>
    </lineage>
</organism>
<dbReference type="InterPro" id="IPR001610">
    <property type="entry name" value="PAC"/>
</dbReference>
<dbReference type="PROSITE" id="PS50110">
    <property type="entry name" value="RESPONSE_REGULATORY"/>
    <property type="match status" value="1"/>
</dbReference>
<dbReference type="SUPFAM" id="SSF55073">
    <property type="entry name" value="Nucleotide cyclase"/>
    <property type="match status" value="1"/>
</dbReference>
<dbReference type="CDD" id="cd17569">
    <property type="entry name" value="REC_HupR-like"/>
    <property type="match status" value="1"/>
</dbReference>
<evidence type="ECO:0000259" key="6">
    <source>
        <dbReference type="PROSITE" id="PS50883"/>
    </source>
</evidence>
<dbReference type="CDD" id="cd01948">
    <property type="entry name" value="EAL"/>
    <property type="match status" value="1"/>
</dbReference>
<proteinExistence type="predicted"/>
<dbReference type="CDD" id="cd01949">
    <property type="entry name" value="GGDEF"/>
    <property type="match status" value="1"/>
</dbReference>
<dbReference type="InterPro" id="IPR043128">
    <property type="entry name" value="Rev_trsase/Diguanyl_cyclase"/>
</dbReference>
<dbReference type="Pfam" id="PF13188">
    <property type="entry name" value="PAS_8"/>
    <property type="match status" value="1"/>
</dbReference>
<dbReference type="Pfam" id="PF00563">
    <property type="entry name" value="EAL"/>
    <property type="match status" value="1"/>
</dbReference>
<keyword evidence="1" id="KW-0597">Phosphoprotein</keyword>
<feature type="domain" description="GGDEF" evidence="7">
    <location>
        <begin position="350"/>
        <end position="483"/>
    </location>
</feature>
<evidence type="ECO:0000259" key="3">
    <source>
        <dbReference type="PROSITE" id="PS50110"/>
    </source>
</evidence>